<dbReference type="HOGENOM" id="CLU_2302066_0_0_9"/>
<dbReference type="EMBL" id="CP009416">
    <property type="protein sequence ID" value="AJD91151.1"/>
    <property type="molecule type" value="Genomic_DNA"/>
</dbReference>
<proteinExistence type="predicted"/>
<feature type="region of interest" description="Disordered" evidence="1">
    <location>
        <begin position="30"/>
        <end position="100"/>
    </location>
</feature>
<dbReference type="BioCyc" id="JESP1508404:G14D9-11089-MONOMER"/>
<keyword evidence="3" id="KW-1185">Reference proteome</keyword>
<accession>A0A0B5ALW8</accession>
<evidence type="ECO:0000313" key="2">
    <source>
        <dbReference type="EMBL" id="AJD91151.1"/>
    </source>
</evidence>
<reference evidence="2 3" key="1">
    <citation type="submission" date="2014-08" db="EMBL/GenBank/DDBJ databases">
        <title>Complete genome of a marine bacteria Jeotgalibacillus malaysiensis.</title>
        <authorList>
            <person name="Yaakop A.S."/>
            <person name="Chan K.-G."/>
            <person name="Goh K.M."/>
        </authorList>
    </citation>
    <scope>NUCLEOTIDE SEQUENCE [LARGE SCALE GENOMIC DNA]</scope>
    <source>
        <strain evidence="2 3">D5</strain>
    </source>
</reference>
<evidence type="ECO:0000256" key="1">
    <source>
        <dbReference type="SAM" id="MobiDB-lite"/>
    </source>
</evidence>
<dbReference type="AlphaFoldDB" id="A0A0B5ALW8"/>
<name>A0A0B5ALW8_9BACL</name>
<sequence length="100" mass="11250">MMGFKRLALLGLGAAGAAYFKKKENRDKAKAAFEDSKVKVSQMVDDAKKSYDNYKTGEKTTDYSHEDDKMMSEGAQTSVQYYNEQQEEQEGKPPRPGTPE</sequence>
<dbReference type="Proteomes" id="UP000031449">
    <property type="component" value="Chromosome"/>
</dbReference>
<evidence type="ECO:0000313" key="3">
    <source>
        <dbReference type="Proteomes" id="UP000031449"/>
    </source>
</evidence>
<dbReference type="STRING" id="1508404.JMA_18340"/>
<feature type="compositionally biased region" description="Basic and acidic residues" evidence="1">
    <location>
        <begin position="45"/>
        <end position="71"/>
    </location>
</feature>
<dbReference type="KEGG" id="jeo:JMA_18340"/>
<protein>
    <submittedName>
        <fullName evidence="2">Uncharacterized protein</fullName>
    </submittedName>
</protein>
<gene>
    <name evidence="2" type="ORF">JMA_18340</name>
</gene>
<organism evidence="2 3">
    <name type="scientific">Jeotgalibacillus malaysiensis</name>
    <dbReference type="NCBI Taxonomy" id="1508404"/>
    <lineage>
        <taxon>Bacteria</taxon>
        <taxon>Bacillati</taxon>
        <taxon>Bacillota</taxon>
        <taxon>Bacilli</taxon>
        <taxon>Bacillales</taxon>
        <taxon>Caryophanaceae</taxon>
        <taxon>Jeotgalibacillus</taxon>
    </lineage>
</organism>